<dbReference type="eggNOG" id="ENOG502RUVB">
    <property type="taxonomic scope" value="Eukaryota"/>
</dbReference>
<feature type="compositionally biased region" description="Polar residues" evidence="1">
    <location>
        <begin position="76"/>
        <end position="120"/>
    </location>
</feature>
<dbReference type="EnsemblProtists" id="PYU1_T012219">
    <property type="protein sequence ID" value="PYU1_T012219"/>
    <property type="gene ID" value="PYU1_G012193"/>
</dbReference>
<dbReference type="HOGENOM" id="CLU_795652_0_0_1"/>
<feature type="compositionally biased region" description="Polar residues" evidence="1">
    <location>
        <begin position="325"/>
        <end position="335"/>
    </location>
</feature>
<dbReference type="EMBL" id="GL376601">
    <property type="status" value="NOT_ANNOTATED_CDS"/>
    <property type="molecule type" value="Genomic_DNA"/>
</dbReference>
<reference evidence="3" key="2">
    <citation type="submission" date="2010-04" db="EMBL/GenBank/DDBJ databases">
        <authorList>
            <person name="Buell R."/>
            <person name="Hamilton J."/>
            <person name="Hostetler J."/>
        </authorList>
    </citation>
    <scope>NUCLEOTIDE SEQUENCE [LARGE SCALE GENOMIC DNA]</scope>
    <source>
        <strain evidence="3">DAOM:BR144</strain>
    </source>
</reference>
<name>K3X4S0_GLOUD</name>
<accession>K3X4S0</accession>
<evidence type="ECO:0000313" key="2">
    <source>
        <dbReference type="EnsemblProtists" id="PYU1_T012219"/>
    </source>
</evidence>
<feature type="compositionally biased region" description="Polar residues" evidence="1">
    <location>
        <begin position="166"/>
        <end position="181"/>
    </location>
</feature>
<sequence>MIYAKNMLRAIIAISRHGGHGQGPRGFASRLLDTLDTYGGTGATANAVASPSNYGGKKKNQANALRGFDSPRNDSKFATASPQATPKNSKANQNIKTPCPNSAKTAQPALTKTKNSNSAYTPPAPVIFAPTPHSNVGANGYPTPASTPSAPTNHGNGGGGRGKGSNVYSTPASTPSAPNNDSKVENGGYIKEGPATSTGSNGSKTTGTNGSGSKVNGDGHSSKNGSGNGNGNGNGNGSKGGAGNDKTPVQEGPATPLKPEKPNAYGDSGSPSSVEGKQSIGYSPNIVHTPSSYGSPAVAFPVKKELAPAKAQTPSSYGSPAISPAVQQSSNTNSYGMVPTPAKNSEKKV</sequence>
<keyword evidence="3" id="KW-1185">Reference proteome</keyword>
<feature type="compositionally biased region" description="Low complexity" evidence="1">
    <location>
        <begin position="196"/>
        <end position="225"/>
    </location>
</feature>
<feature type="compositionally biased region" description="Polar residues" evidence="1">
    <location>
        <begin position="269"/>
        <end position="294"/>
    </location>
</feature>
<dbReference type="VEuPathDB" id="FungiDB:PYU1_G012193"/>
<evidence type="ECO:0000313" key="3">
    <source>
        <dbReference type="Proteomes" id="UP000019132"/>
    </source>
</evidence>
<feature type="region of interest" description="Disordered" evidence="1">
    <location>
        <begin position="51"/>
        <end position="349"/>
    </location>
</feature>
<feature type="compositionally biased region" description="Low complexity" evidence="1">
    <location>
        <begin position="142"/>
        <end position="152"/>
    </location>
</feature>
<organism evidence="2 3">
    <name type="scientific">Globisporangium ultimum (strain ATCC 200006 / CBS 805.95 / DAOM BR144)</name>
    <name type="common">Pythium ultimum</name>
    <dbReference type="NCBI Taxonomy" id="431595"/>
    <lineage>
        <taxon>Eukaryota</taxon>
        <taxon>Sar</taxon>
        <taxon>Stramenopiles</taxon>
        <taxon>Oomycota</taxon>
        <taxon>Peronosporomycetes</taxon>
        <taxon>Pythiales</taxon>
        <taxon>Pythiaceae</taxon>
        <taxon>Globisporangium</taxon>
    </lineage>
</organism>
<dbReference type="AlphaFoldDB" id="K3X4S0"/>
<feature type="compositionally biased region" description="Gly residues" evidence="1">
    <location>
        <begin position="226"/>
        <end position="243"/>
    </location>
</feature>
<dbReference type="Proteomes" id="UP000019132">
    <property type="component" value="Unassembled WGS sequence"/>
</dbReference>
<proteinExistence type="predicted"/>
<dbReference type="InParanoid" id="K3X4S0"/>
<reference evidence="3" key="1">
    <citation type="journal article" date="2010" name="Genome Biol.">
        <title>Genome sequence of the necrotrophic plant pathogen Pythium ultimum reveals original pathogenicity mechanisms and effector repertoire.</title>
        <authorList>
            <person name="Levesque C.A."/>
            <person name="Brouwer H."/>
            <person name="Cano L."/>
            <person name="Hamilton J.P."/>
            <person name="Holt C."/>
            <person name="Huitema E."/>
            <person name="Raffaele S."/>
            <person name="Robideau G.P."/>
            <person name="Thines M."/>
            <person name="Win J."/>
            <person name="Zerillo M.M."/>
            <person name="Beakes G.W."/>
            <person name="Boore J.L."/>
            <person name="Busam D."/>
            <person name="Dumas B."/>
            <person name="Ferriera S."/>
            <person name="Fuerstenberg S.I."/>
            <person name="Gachon C.M."/>
            <person name="Gaulin E."/>
            <person name="Govers F."/>
            <person name="Grenville-Briggs L."/>
            <person name="Horner N."/>
            <person name="Hostetler J."/>
            <person name="Jiang R.H."/>
            <person name="Johnson J."/>
            <person name="Krajaejun T."/>
            <person name="Lin H."/>
            <person name="Meijer H.J."/>
            <person name="Moore B."/>
            <person name="Morris P."/>
            <person name="Phuntmart V."/>
            <person name="Puiu D."/>
            <person name="Shetty J."/>
            <person name="Stajich J.E."/>
            <person name="Tripathy S."/>
            <person name="Wawra S."/>
            <person name="van West P."/>
            <person name="Whitty B.R."/>
            <person name="Coutinho P.M."/>
            <person name="Henrissat B."/>
            <person name="Martin F."/>
            <person name="Thomas P.D."/>
            <person name="Tyler B.M."/>
            <person name="De Vries R.P."/>
            <person name="Kamoun S."/>
            <person name="Yandell M."/>
            <person name="Tisserat N."/>
            <person name="Buell C.R."/>
        </authorList>
    </citation>
    <scope>NUCLEOTIDE SEQUENCE</scope>
    <source>
        <strain evidence="3">DAOM:BR144</strain>
    </source>
</reference>
<protein>
    <submittedName>
        <fullName evidence="2">Uncharacterized protein</fullName>
    </submittedName>
</protein>
<reference evidence="2" key="3">
    <citation type="submission" date="2015-02" db="UniProtKB">
        <authorList>
            <consortium name="EnsemblProtists"/>
        </authorList>
    </citation>
    <scope>IDENTIFICATION</scope>
    <source>
        <strain evidence="2">DAOM BR144</strain>
    </source>
</reference>
<evidence type="ECO:0000256" key="1">
    <source>
        <dbReference type="SAM" id="MobiDB-lite"/>
    </source>
</evidence>